<dbReference type="Proteomes" id="UP000233837">
    <property type="component" value="Unassembled WGS sequence"/>
</dbReference>
<name>A0A2I0W0I0_9ASPA</name>
<accession>A0A2I0W0I0</accession>
<keyword evidence="3" id="KW-1185">Reference proteome</keyword>
<gene>
    <name evidence="2" type="ORF">MA16_Dca002443</name>
</gene>
<proteinExistence type="predicted"/>
<dbReference type="EMBL" id="KZ503041">
    <property type="protein sequence ID" value="PKU69173.1"/>
    <property type="molecule type" value="Genomic_DNA"/>
</dbReference>
<evidence type="ECO:0000313" key="3">
    <source>
        <dbReference type="Proteomes" id="UP000233837"/>
    </source>
</evidence>
<evidence type="ECO:0000256" key="1">
    <source>
        <dbReference type="SAM" id="MobiDB-lite"/>
    </source>
</evidence>
<reference evidence="2 3" key="1">
    <citation type="journal article" date="2016" name="Sci. Rep.">
        <title>The Dendrobium catenatum Lindl. genome sequence provides insights into polysaccharide synthase, floral development and adaptive evolution.</title>
        <authorList>
            <person name="Zhang G.Q."/>
            <person name="Xu Q."/>
            <person name="Bian C."/>
            <person name="Tsai W.C."/>
            <person name="Yeh C.M."/>
            <person name="Liu K.W."/>
            <person name="Yoshida K."/>
            <person name="Zhang L.S."/>
            <person name="Chang S.B."/>
            <person name="Chen F."/>
            <person name="Shi Y."/>
            <person name="Su Y.Y."/>
            <person name="Zhang Y.Q."/>
            <person name="Chen L.J."/>
            <person name="Yin Y."/>
            <person name="Lin M."/>
            <person name="Huang H."/>
            <person name="Deng H."/>
            <person name="Wang Z.W."/>
            <person name="Zhu S.L."/>
            <person name="Zhao X."/>
            <person name="Deng C."/>
            <person name="Niu S.C."/>
            <person name="Huang J."/>
            <person name="Wang M."/>
            <person name="Liu G.H."/>
            <person name="Yang H.J."/>
            <person name="Xiao X.J."/>
            <person name="Hsiao Y.Y."/>
            <person name="Wu W.L."/>
            <person name="Chen Y.Y."/>
            <person name="Mitsuda N."/>
            <person name="Ohme-Takagi M."/>
            <person name="Luo Y.B."/>
            <person name="Van de Peer Y."/>
            <person name="Liu Z.J."/>
        </authorList>
    </citation>
    <scope>NUCLEOTIDE SEQUENCE [LARGE SCALE GENOMIC DNA]</scope>
    <source>
        <tissue evidence="2">The whole plant</tissue>
    </source>
</reference>
<feature type="compositionally biased region" description="Basic and acidic residues" evidence="1">
    <location>
        <begin position="190"/>
        <end position="204"/>
    </location>
</feature>
<protein>
    <submittedName>
        <fullName evidence="2">Uncharacterized protein</fullName>
    </submittedName>
</protein>
<dbReference type="AlphaFoldDB" id="A0A2I0W0I0"/>
<sequence>MPHVATGFRPNGALTFPGAPFQSTWARSITEDASPDYNSSCYIIAQFQCWAYPSSLAITRVTEYWPVLANSSKGTAPLRAWEEKDAKLNSSSLLGKENIQGLVKAAGLKSSVTAPMVEPVTRFVQPEGKFSSGISSPILKPTKIWELIMSAIGISPLANWSQDYIANRASGSESQVPLGVRMEKVLEDGFRKGASSEDKKEHASRSSSSQSDMDDDKVSSPRGSTHMAMVPRRGWPQIVRPVMRAIWRNLVRARVPKQTWMMIKTFRTRCNCKLLQRPSVQRCGKPSPRLIVLSLTGVLFKNKDRVRLDLCWRWIVV</sequence>
<organism evidence="2 3">
    <name type="scientific">Dendrobium catenatum</name>
    <dbReference type="NCBI Taxonomy" id="906689"/>
    <lineage>
        <taxon>Eukaryota</taxon>
        <taxon>Viridiplantae</taxon>
        <taxon>Streptophyta</taxon>
        <taxon>Embryophyta</taxon>
        <taxon>Tracheophyta</taxon>
        <taxon>Spermatophyta</taxon>
        <taxon>Magnoliopsida</taxon>
        <taxon>Liliopsida</taxon>
        <taxon>Asparagales</taxon>
        <taxon>Orchidaceae</taxon>
        <taxon>Epidendroideae</taxon>
        <taxon>Malaxideae</taxon>
        <taxon>Dendrobiinae</taxon>
        <taxon>Dendrobium</taxon>
    </lineage>
</organism>
<reference evidence="2 3" key="2">
    <citation type="journal article" date="2017" name="Nature">
        <title>The Apostasia genome and the evolution of orchids.</title>
        <authorList>
            <person name="Zhang G.Q."/>
            <person name="Liu K.W."/>
            <person name="Li Z."/>
            <person name="Lohaus R."/>
            <person name="Hsiao Y.Y."/>
            <person name="Niu S.C."/>
            <person name="Wang J.Y."/>
            <person name="Lin Y.C."/>
            <person name="Xu Q."/>
            <person name="Chen L.J."/>
            <person name="Yoshida K."/>
            <person name="Fujiwara S."/>
            <person name="Wang Z.W."/>
            <person name="Zhang Y.Q."/>
            <person name="Mitsuda N."/>
            <person name="Wang M."/>
            <person name="Liu G.H."/>
            <person name="Pecoraro L."/>
            <person name="Huang H.X."/>
            <person name="Xiao X.J."/>
            <person name="Lin M."/>
            <person name="Wu X.Y."/>
            <person name="Wu W.L."/>
            <person name="Chen Y.Y."/>
            <person name="Chang S.B."/>
            <person name="Sakamoto S."/>
            <person name="Ohme-Takagi M."/>
            <person name="Yagi M."/>
            <person name="Zeng S.J."/>
            <person name="Shen C.Y."/>
            <person name="Yeh C.M."/>
            <person name="Luo Y.B."/>
            <person name="Tsai W.C."/>
            <person name="Van de Peer Y."/>
            <person name="Liu Z.J."/>
        </authorList>
    </citation>
    <scope>NUCLEOTIDE SEQUENCE [LARGE SCALE GENOMIC DNA]</scope>
    <source>
        <tissue evidence="2">The whole plant</tissue>
    </source>
</reference>
<evidence type="ECO:0000313" key="2">
    <source>
        <dbReference type="EMBL" id="PKU69173.1"/>
    </source>
</evidence>
<feature type="region of interest" description="Disordered" evidence="1">
    <location>
        <begin position="190"/>
        <end position="229"/>
    </location>
</feature>